<dbReference type="OrthoDB" id="1906957at2759"/>
<dbReference type="HAMAP" id="MF_00127">
    <property type="entry name" value="His_tRNA_synth"/>
    <property type="match status" value="1"/>
</dbReference>
<dbReference type="SUPFAM" id="SSF55681">
    <property type="entry name" value="Class II aaRS and biotin synthetases"/>
    <property type="match status" value="1"/>
</dbReference>
<dbReference type="Gene3D" id="3.30.930.10">
    <property type="entry name" value="Bira Bifunctional Protein, Domain 2"/>
    <property type="match status" value="1"/>
</dbReference>
<feature type="domain" description="Aminoacyl-transfer RNA synthetases class-II family profile" evidence="12">
    <location>
        <begin position="34"/>
        <end position="356"/>
    </location>
</feature>
<dbReference type="PROSITE" id="PS50862">
    <property type="entry name" value="AA_TRNA_LIGASE_II"/>
    <property type="match status" value="1"/>
</dbReference>
<sequence length="464" mass="52345">MFDPADTGLNTLLGKIKEIVESNEIRRLPKIPKGTRDFGKEQMAIREHAFSIITNVFKRHGAVALDTPVFELRETLMGKYGEDSKLIYDLADQGGELCSLRYDLTVPFARYLAMNNINSLKRYQIAKVYRRDNPSKGRYREFYQCDLDIAGQYKVMEPDFEVINVLTDLLDELNIGDYEIKLNHRKLLDGMLEICGVSSDKFRTVCSSIDKLDKQSFEQVKKELVEEKGLGIETADKIGQLVKKRGPPLEILSDLKGKDSPFLGNNGSLLALNELEILFKALEKSKCLKKIVFDLSLARGLDYYTGVIFEAVFKGAAQVGSIAAGGRYDNLVGMFSGKQVPAVGVSLGIERVFTILEQLEKENKVIRATETQVLVAILGEDLSLAAELVRELWDAKIKADFSLNKRIRNHIDRAVESGIPLVVFIGESELISGTFKLKNIESHQEDEIRREHFTEEIKKRLNMV</sequence>
<dbReference type="PANTHER" id="PTHR11476">
    <property type="entry name" value="HISTIDYL-TRNA SYNTHETASE"/>
    <property type="match status" value="1"/>
</dbReference>
<feature type="binding site" evidence="11">
    <location>
        <position position="144"/>
    </location>
    <ligand>
        <name>L-histidine</name>
        <dbReference type="ChEBI" id="CHEBI:57595"/>
    </ligand>
</feature>
<dbReference type="Proteomes" id="UP000236161">
    <property type="component" value="Unassembled WGS sequence"/>
</dbReference>
<dbReference type="GO" id="GO:0005829">
    <property type="term" value="C:cytosol"/>
    <property type="evidence" value="ECO:0007669"/>
    <property type="project" value="TreeGrafter"/>
</dbReference>
<proteinExistence type="inferred from homology"/>
<dbReference type="PANTHER" id="PTHR11476:SF7">
    <property type="entry name" value="HISTIDINE--TRNA LIGASE"/>
    <property type="match status" value="1"/>
</dbReference>
<evidence type="ECO:0000256" key="11">
    <source>
        <dbReference type="PIRSR" id="PIRSR001549-1"/>
    </source>
</evidence>
<evidence type="ECO:0000256" key="2">
    <source>
        <dbReference type="ARBA" id="ARBA00012815"/>
    </source>
</evidence>
<feature type="binding site" evidence="11">
    <location>
        <position position="299"/>
    </location>
    <ligand>
        <name>L-histidine</name>
        <dbReference type="ChEBI" id="CHEBI:57595"/>
    </ligand>
</feature>
<dbReference type="SUPFAM" id="SSF52954">
    <property type="entry name" value="Class II aaRS ABD-related"/>
    <property type="match status" value="1"/>
</dbReference>
<dbReference type="STRING" id="1088818.A0A2I0BDX5"/>
<comment type="similarity">
    <text evidence="1">Belongs to the class-II aminoacyl-tRNA synthetase family.</text>
</comment>
<evidence type="ECO:0000256" key="9">
    <source>
        <dbReference type="ARBA" id="ARBA00030619"/>
    </source>
</evidence>
<dbReference type="PIRSF" id="PIRSF001549">
    <property type="entry name" value="His-tRNA_synth"/>
    <property type="match status" value="1"/>
</dbReference>
<dbReference type="NCBIfam" id="TIGR00442">
    <property type="entry name" value="hisS"/>
    <property type="match status" value="1"/>
</dbReference>
<dbReference type="GO" id="GO:0005739">
    <property type="term" value="C:mitochondrion"/>
    <property type="evidence" value="ECO:0007669"/>
    <property type="project" value="TreeGrafter"/>
</dbReference>
<dbReference type="InterPro" id="IPR045864">
    <property type="entry name" value="aa-tRNA-synth_II/BPL/LPL"/>
</dbReference>
<evidence type="ECO:0000256" key="4">
    <source>
        <dbReference type="ARBA" id="ARBA00022598"/>
    </source>
</evidence>
<dbReference type="GO" id="GO:0032543">
    <property type="term" value="P:mitochondrial translation"/>
    <property type="evidence" value="ECO:0007669"/>
    <property type="project" value="TreeGrafter"/>
</dbReference>
<evidence type="ECO:0000256" key="7">
    <source>
        <dbReference type="ARBA" id="ARBA00022917"/>
    </source>
</evidence>
<name>A0A2I0BDX5_9ASPA</name>
<evidence type="ECO:0000313" key="13">
    <source>
        <dbReference type="EMBL" id="PKA65984.1"/>
    </source>
</evidence>
<dbReference type="GO" id="GO:0004821">
    <property type="term" value="F:histidine-tRNA ligase activity"/>
    <property type="evidence" value="ECO:0007669"/>
    <property type="project" value="UniProtKB-EC"/>
</dbReference>
<keyword evidence="8" id="KW-0030">Aminoacyl-tRNA synthetase</keyword>
<dbReference type="InterPro" id="IPR036621">
    <property type="entry name" value="Anticodon-bd_dom_sf"/>
</dbReference>
<keyword evidence="5" id="KW-0547">Nucleotide-binding</keyword>
<keyword evidence="4 13" id="KW-0436">Ligase</keyword>
<dbReference type="InterPro" id="IPR004154">
    <property type="entry name" value="Anticodon-bd"/>
</dbReference>
<dbReference type="GO" id="GO:0003723">
    <property type="term" value="F:RNA binding"/>
    <property type="evidence" value="ECO:0007669"/>
    <property type="project" value="TreeGrafter"/>
</dbReference>
<protein>
    <recommendedName>
        <fullName evidence="3">Histidine--tRNA ligase, cytoplasmic</fullName>
        <ecNumber evidence="2">6.1.1.21</ecNumber>
    </recommendedName>
    <alternativeName>
        <fullName evidence="9">Histidyl-tRNA synthetase</fullName>
    </alternativeName>
</protein>
<keyword evidence="7" id="KW-0648">Protein biosynthesis</keyword>
<dbReference type="FunFam" id="3.30.930.10:FF:000061">
    <property type="entry name" value="Histidine--tRNA ligase, cytoplasmic"/>
    <property type="match status" value="1"/>
</dbReference>
<feature type="binding site" evidence="11">
    <location>
        <begin position="303"/>
        <end position="304"/>
    </location>
    <ligand>
        <name>L-histidine</name>
        <dbReference type="ChEBI" id="CHEBI:57595"/>
    </ligand>
</feature>
<evidence type="ECO:0000259" key="12">
    <source>
        <dbReference type="PROSITE" id="PS50862"/>
    </source>
</evidence>
<dbReference type="GO" id="GO:0006427">
    <property type="term" value="P:histidyl-tRNA aminoacylation"/>
    <property type="evidence" value="ECO:0007669"/>
    <property type="project" value="InterPro"/>
</dbReference>
<dbReference type="InterPro" id="IPR004516">
    <property type="entry name" value="HisRS/HisZ"/>
</dbReference>
<gene>
    <name evidence="13" type="ORF">AXF42_Ash010393</name>
</gene>
<dbReference type="Gene3D" id="3.40.50.800">
    <property type="entry name" value="Anticodon-binding domain"/>
    <property type="match status" value="1"/>
</dbReference>
<comment type="catalytic activity">
    <reaction evidence="10">
        <text>tRNA(His) + L-histidine + ATP = L-histidyl-tRNA(His) + AMP + diphosphate + H(+)</text>
        <dbReference type="Rhea" id="RHEA:17313"/>
        <dbReference type="Rhea" id="RHEA-COMP:9665"/>
        <dbReference type="Rhea" id="RHEA-COMP:9689"/>
        <dbReference type="ChEBI" id="CHEBI:15378"/>
        <dbReference type="ChEBI" id="CHEBI:30616"/>
        <dbReference type="ChEBI" id="CHEBI:33019"/>
        <dbReference type="ChEBI" id="CHEBI:57595"/>
        <dbReference type="ChEBI" id="CHEBI:78442"/>
        <dbReference type="ChEBI" id="CHEBI:78527"/>
        <dbReference type="ChEBI" id="CHEBI:456215"/>
        <dbReference type="EC" id="6.1.1.21"/>
    </reaction>
</comment>
<dbReference type="Pfam" id="PF03129">
    <property type="entry name" value="HGTP_anticodon"/>
    <property type="match status" value="1"/>
</dbReference>
<keyword evidence="14" id="KW-1185">Reference proteome</keyword>
<dbReference type="CDD" id="cd00859">
    <property type="entry name" value="HisRS_anticodon"/>
    <property type="match status" value="1"/>
</dbReference>
<evidence type="ECO:0000256" key="6">
    <source>
        <dbReference type="ARBA" id="ARBA00022840"/>
    </source>
</evidence>
<evidence type="ECO:0000313" key="14">
    <source>
        <dbReference type="Proteomes" id="UP000236161"/>
    </source>
</evidence>
<dbReference type="InterPro" id="IPR041715">
    <property type="entry name" value="HisRS-like_core"/>
</dbReference>
<accession>A0A2I0BDX5</accession>
<evidence type="ECO:0000256" key="10">
    <source>
        <dbReference type="ARBA" id="ARBA00047639"/>
    </source>
</evidence>
<feature type="binding site" evidence="11">
    <location>
        <position position="130"/>
    </location>
    <ligand>
        <name>L-histidine</name>
        <dbReference type="ChEBI" id="CHEBI:57595"/>
    </ligand>
</feature>
<evidence type="ECO:0000256" key="1">
    <source>
        <dbReference type="ARBA" id="ARBA00008226"/>
    </source>
</evidence>
<dbReference type="EC" id="6.1.1.21" evidence="2"/>
<evidence type="ECO:0000256" key="5">
    <source>
        <dbReference type="ARBA" id="ARBA00022741"/>
    </source>
</evidence>
<feature type="binding site" evidence="11">
    <location>
        <begin position="103"/>
        <end position="105"/>
    </location>
    <ligand>
        <name>L-histidine</name>
        <dbReference type="ChEBI" id="CHEBI:57595"/>
    </ligand>
</feature>
<dbReference type="CDD" id="cd00773">
    <property type="entry name" value="HisRS-like_core"/>
    <property type="match status" value="1"/>
</dbReference>
<dbReference type="InterPro" id="IPR006195">
    <property type="entry name" value="aa-tRNA-synth_II"/>
</dbReference>
<dbReference type="AlphaFoldDB" id="A0A2I0BDX5"/>
<dbReference type="FunFam" id="3.40.50.800:FF:000012">
    <property type="entry name" value="Histidine--tRNA ligase, cytoplasmic"/>
    <property type="match status" value="1"/>
</dbReference>
<reference evidence="13 14" key="1">
    <citation type="journal article" date="2017" name="Nature">
        <title>The Apostasia genome and the evolution of orchids.</title>
        <authorList>
            <person name="Zhang G.Q."/>
            <person name="Liu K.W."/>
            <person name="Li Z."/>
            <person name="Lohaus R."/>
            <person name="Hsiao Y.Y."/>
            <person name="Niu S.C."/>
            <person name="Wang J.Y."/>
            <person name="Lin Y.C."/>
            <person name="Xu Q."/>
            <person name="Chen L.J."/>
            <person name="Yoshida K."/>
            <person name="Fujiwara S."/>
            <person name="Wang Z.W."/>
            <person name="Zhang Y.Q."/>
            <person name="Mitsuda N."/>
            <person name="Wang M."/>
            <person name="Liu G.H."/>
            <person name="Pecoraro L."/>
            <person name="Huang H.X."/>
            <person name="Xiao X.J."/>
            <person name="Lin M."/>
            <person name="Wu X.Y."/>
            <person name="Wu W.L."/>
            <person name="Chen Y.Y."/>
            <person name="Chang S.B."/>
            <person name="Sakamoto S."/>
            <person name="Ohme-Takagi M."/>
            <person name="Yagi M."/>
            <person name="Zeng S.J."/>
            <person name="Shen C.Y."/>
            <person name="Yeh C.M."/>
            <person name="Luo Y.B."/>
            <person name="Tsai W.C."/>
            <person name="Van de Peer Y."/>
            <person name="Liu Z.J."/>
        </authorList>
    </citation>
    <scope>NUCLEOTIDE SEQUENCE [LARGE SCALE GENOMIC DNA]</scope>
    <source>
        <strain evidence="14">cv. Shenzhen</strain>
        <tissue evidence="13">Stem</tissue>
    </source>
</reference>
<keyword evidence="6" id="KW-0067">ATP-binding</keyword>
<dbReference type="Pfam" id="PF13393">
    <property type="entry name" value="tRNA-synt_His"/>
    <property type="match status" value="1"/>
</dbReference>
<feature type="binding site" evidence="11">
    <location>
        <position position="148"/>
    </location>
    <ligand>
        <name>L-histidine</name>
        <dbReference type="ChEBI" id="CHEBI:57595"/>
    </ligand>
</feature>
<dbReference type="EMBL" id="KZ451888">
    <property type="protein sequence ID" value="PKA65984.1"/>
    <property type="molecule type" value="Genomic_DNA"/>
</dbReference>
<dbReference type="InterPro" id="IPR033656">
    <property type="entry name" value="HisRS_anticodon"/>
</dbReference>
<evidence type="ECO:0000256" key="3">
    <source>
        <dbReference type="ARBA" id="ARBA00015302"/>
    </source>
</evidence>
<dbReference type="InterPro" id="IPR015807">
    <property type="entry name" value="His-tRNA-ligase"/>
</dbReference>
<evidence type="ECO:0000256" key="8">
    <source>
        <dbReference type="ARBA" id="ARBA00023146"/>
    </source>
</evidence>
<dbReference type="GO" id="GO:0005524">
    <property type="term" value="F:ATP binding"/>
    <property type="evidence" value="ECO:0007669"/>
    <property type="project" value="UniProtKB-KW"/>
</dbReference>
<organism evidence="13 14">
    <name type="scientific">Apostasia shenzhenica</name>
    <dbReference type="NCBI Taxonomy" id="1088818"/>
    <lineage>
        <taxon>Eukaryota</taxon>
        <taxon>Viridiplantae</taxon>
        <taxon>Streptophyta</taxon>
        <taxon>Embryophyta</taxon>
        <taxon>Tracheophyta</taxon>
        <taxon>Spermatophyta</taxon>
        <taxon>Magnoliopsida</taxon>
        <taxon>Liliopsida</taxon>
        <taxon>Asparagales</taxon>
        <taxon>Orchidaceae</taxon>
        <taxon>Apostasioideae</taxon>
        <taxon>Apostasia</taxon>
    </lineage>
</organism>